<evidence type="ECO:0000313" key="7">
    <source>
        <dbReference type="EMBL" id="PWR23401.1"/>
    </source>
</evidence>
<sequence>MSSERSGKVALAIAEARDNVRLVREWAAGRDLEAIKEDRKTRYAIERAFMAIDAAVRDIPADLLAAYAIPAKMIAGFRNALAHTYDDILDERVMLTIRDDLPALDAALARILDAK</sequence>
<dbReference type="GO" id="GO:0000166">
    <property type="term" value="F:nucleotide binding"/>
    <property type="evidence" value="ECO:0007669"/>
    <property type="project" value="UniProtKB-KW"/>
</dbReference>
<dbReference type="Proteomes" id="UP000246077">
    <property type="component" value="Unassembled WGS sequence"/>
</dbReference>
<reference evidence="8" key="1">
    <citation type="submission" date="2018-05" db="EMBL/GenBank/DDBJ databases">
        <title>Zavarzinia sp. HR-AS.</title>
        <authorList>
            <person name="Lee Y."/>
            <person name="Jeon C.O."/>
        </authorList>
    </citation>
    <scope>NUCLEOTIDE SEQUENCE [LARGE SCALE GENOMIC DNA]</scope>
    <source>
        <strain evidence="8">DSM 1231</strain>
    </source>
</reference>
<evidence type="ECO:0008006" key="9">
    <source>
        <dbReference type="Google" id="ProtNLM"/>
    </source>
</evidence>
<dbReference type="InterPro" id="IPR008201">
    <property type="entry name" value="HepT-like"/>
</dbReference>
<dbReference type="OrthoDB" id="4829434at2"/>
<evidence type="ECO:0000313" key="8">
    <source>
        <dbReference type="Proteomes" id="UP000246077"/>
    </source>
</evidence>
<dbReference type="GO" id="GO:0004540">
    <property type="term" value="F:RNA nuclease activity"/>
    <property type="evidence" value="ECO:0007669"/>
    <property type="project" value="InterPro"/>
</dbReference>
<accession>A0A317E9K0</accession>
<dbReference type="PANTHER" id="PTHR34139">
    <property type="entry name" value="UPF0331 PROTEIN MJ0127"/>
    <property type="match status" value="1"/>
</dbReference>
<evidence type="ECO:0000256" key="2">
    <source>
        <dbReference type="ARBA" id="ARBA00022649"/>
    </source>
</evidence>
<comment type="similarity">
    <text evidence="6">Belongs to the HepT RNase toxin family.</text>
</comment>
<dbReference type="GO" id="GO:0016787">
    <property type="term" value="F:hydrolase activity"/>
    <property type="evidence" value="ECO:0007669"/>
    <property type="project" value="UniProtKB-KW"/>
</dbReference>
<keyword evidence="8" id="KW-1185">Reference proteome</keyword>
<evidence type="ECO:0000256" key="5">
    <source>
        <dbReference type="ARBA" id="ARBA00022801"/>
    </source>
</evidence>
<keyword evidence="5" id="KW-0378">Hydrolase</keyword>
<keyword evidence="3" id="KW-0540">Nuclease</keyword>
<dbReference type="InterPro" id="IPR051813">
    <property type="entry name" value="HepT_RNase_toxin"/>
</dbReference>
<proteinExistence type="inferred from homology"/>
<dbReference type="Pfam" id="PF01934">
    <property type="entry name" value="HepT-like"/>
    <property type="match status" value="1"/>
</dbReference>
<dbReference type="PANTHER" id="PTHR34139:SF1">
    <property type="entry name" value="RNASE MJ1380-RELATED"/>
    <property type="match status" value="1"/>
</dbReference>
<comment type="caution">
    <text evidence="7">The sequence shown here is derived from an EMBL/GenBank/DDBJ whole genome shotgun (WGS) entry which is preliminary data.</text>
</comment>
<dbReference type="GO" id="GO:0110001">
    <property type="term" value="C:toxin-antitoxin complex"/>
    <property type="evidence" value="ECO:0007669"/>
    <property type="project" value="InterPro"/>
</dbReference>
<gene>
    <name evidence="7" type="ORF">DKG75_02185</name>
</gene>
<organism evidence="7 8">
    <name type="scientific">Zavarzinia compransoris</name>
    <dbReference type="NCBI Taxonomy" id="1264899"/>
    <lineage>
        <taxon>Bacteria</taxon>
        <taxon>Pseudomonadati</taxon>
        <taxon>Pseudomonadota</taxon>
        <taxon>Alphaproteobacteria</taxon>
        <taxon>Rhodospirillales</taxon>
        <taxon>Zavarziniaceae</taxon>
        <taxon>Zavarzinia</taxon>
    </lineage>
</organism>
<name>A0A317E9K0_9PROT</name>
<keyword evidence="2" id="KW-1277">Toxin-antitoxin system</keyword>
<dbReference type="InterPro" id="IPR037038">
    <property type="entry name" value="HepT-like_sf"/>
</dbReference>
<dbReference type="EMBL" id="QGLF01000001">
    <property type="protein sequence ID" value="PWR23401.1"/>
    <property type="molecule type" value="Genomic_DNA"/>
</dbReference>
<keyword evidence="4" id="KW-0547">Nucleotide-binding</keyword>
<evidence type="ECO:0000256" key="1">
    <source>
        <dbReference type="ARBA" id="ARBA00022553"/>
    </source>
</evidence>
<evidence type="ECO:0000256" key="4">
    <source>
        <dbReference type="ARBA" id="ARBA00022741"/>
    </source>
</evidence>
<evidence type="ECO:0000256" key="3">
    <source>
        <dbReference type="ARBA" id="ARBA00022722"/>
    </source>
</evidence>
<dbReference type="RefSeq" id="WP_109919434.1">
    <property type="nucleotide sequence ID" value="NZ_QGLF01000001.1"/>
</dbReference>
<evidence type="ECO:0000256" key="6">
    <source>
        <dbReference type="ARBA" id="ARBA00024207"/>
    </source>
</evidence>
<protein>
    <recommendedName>
        <fullName evidence="9">DUF86 domain-containing protein</fullName>
    </recommendedName>
</protein>
<dbReference type="Gene3D" id="1.20.120.580">
    <property type="entry name" value="bsu32300-like"/>
    <property type="match status" value="1"/>
</dbReference>
<keyword evidence="1" id="KW-0597">Phosphoprotein</keyword>
<dbReference type="AlphaFoldDB" id="A0A317E9K0"/>